<evidence type="ECO:0000313" key="3">
    <source>
        <dbReference type="Proteomes" id="UP001519460"/>
    </source>
</evidence>
<dbReference type="PANTHER" id="PTHR14677:SF37">
    <property type="entry name" value="AN1-TYPE ZINC FINGER PROTEIN 1"/>
    <property type="match status" value="1"/>
</dbReference>
<sequence length="219" mass="24477">MAELPNLGKHCSIEFCKQLGMQAFGLPLYSIKLKMFINVLRHRHQQDHSCTELKNTPVRNAQTAHHVAEILASRQQTSTKKTLKSAKSRKMAAQLALMKLKGKAEGDKGIPEQERVFFSVALPRALKQTSRALFFSKVWSIGRTIDFIADRTGVPNPNNTGAAQKLRLFSGDTGELMPVEKSLSELLEAERDLYNGSFVIMESVSQEVTCLPDVEIYKS</sequence>
<evidence type="ECO:0000259" key="1">
    <source>
        <dbReference type="Pfam" id="PF25327"/>
    </source>
</evidence>
<protein>
    <recommendedName>
        <fullName evidence="1">ZFAND1-like ubiquitin-like domain-containing protein</fullName>
    </recommendedName>
</protein>
<organism evidence="2 3">
    <name type="scientific">Batillaria attramentaria</name>
    <dbReference type="NCBI Taxonomy" id="370345"/>
    <lineage>
        <taxon>Eukaryota</taxon>
        <taxon>Metazoa</taxon>
        <taxon>Spiralia</taxon>
        <taxon>Lophotrochozoa</taxon>
        <taxon>Mollusca</taxon>
        <taxon>Gastropoda</taxon>
        <taxon>Caenogastropoda</taxon>
        <taxon>Sorbeoconcha</taxon>
        <taxon>Cerithioidea</taxon>
        <taxon>Batillariidae</taxon>
        <taxon>Batillaria</taxon>
    </lineage>
</organism>
<dbReference type="InterPro" id="IPR057358">
    <property type="entry name" value="UBL_ZFAND1-like"/>
</dbReference>
<gene>
    <name evidence="2" type="ORF">BaRGS_00033914</name>
</gene>
<reference evidence="2 3" key="1">
    <citation type="journal article" date="2023" name="Sci. Data">
        <title>Genome assembly of the Korean intertidal mud-creeper Batillaria attramentaria.</title>
        <authorList>
            <person name="Patra A.K."/>
            <person name="Ho P.T."/>
            <person name="Jun S."/>
            <person name="Lee S.J."/>
            <person name="Kim Y."/>
            <person name="Won Y.J."/>
        </authorList>
    </citation>
    <scope>NUCLEOTIDE SEQUENCE [LARGE SCALE GENOMIC DNA]</scope>
    <source>
        <strain evidence="2">Wonlab-2016</strain>
    </source>
</reference>
<dbReference type="EMBL" id="JACVVK020000423">
    <property type="protein sequence ID" value="KAK7474842.1"/>
    <property type="molecule type" value="Genomic_DNA"/>
</dbReference>
<evidence type="ECO:0000313" key="2">
    <source>
        <dbReference type="EMBL" id="KAK7474842.1"/>
    </source>
</evidence>
<name>A0ABD0JK45_9CAEN</name>
<dbReference type="Proteomes" id="UP001519460">
    <property type="component" value="Unassembled WGS sequence"/>
</dbReference>
<keyword evidence="3" id="KW-1185">Reference proteome</keyword>
<accession>A0ABD0JK45</accession>
<dbReference type="AlphaFoldDB" id="A0ABD0JK45"/>
<dbReference type="PANTHER" id="PTHR14677">
    <property type="entry name" value="ARSENITE INDUCUBLE RNA ASSOCIATED PROTEIN AIP-1-RELATED"/>
    <property type="match status" value="1"/>
</dbReference>
<dbReference type="Pfam" id="PF25327">
    <property type="entry name" value="UBL_ZFAND1"/>
    <property type="match status" value="1"/>
</dbReference>
<comment type="caution">
    <text evidence="2">The sequence shown here is derived from an EMBL/GenBank/DDBJ whole genome shotgun (WGS) entry which is preliminary data.</text>
</comment>
<proteinExistence type="predicted"/>
<feature type="domain" description="ZFAND1-like ubiquitin-like" evidence="1">
    <location>
        <begin position="134"/>
        <end position="203"/>
    </location>
</feature>